<dbReference type="EC" id="2.4.1.18" evidence="1"/>
<evidence type="ECO:0000313" key="2">
    <source>
        <dbReference type="Proteomes" id="UP001140096"/>
    </source>
</evidence>
<accession>A0ACC1KWZ5</accession>
<evidence type="ECO:0000313" key="1">
    <source>
        <dbReference type="EMBL" id="KAJ2796985.1"/>
    </source>
</evidence>
<dbReference type="Proteomes" id="UP001140096">
    <property type="component" value="Unassembled WGS sequence"/>
</dbReference>
<keyword evidence="2" id="KW-1185">Reference proteome</keyword>
<protein>
    <submittedName>
        <fullName evidence="1">Alpha-1,4-glucan branching enzyme</fullName>
        <ecNumber evidence="1">2.4.1.18</ecNumber>
    </submittedName>
</protein>
<organism evidence="1 2">
    <name type="scientific">Coemansia furcata</name>
    <dbReference type="NCBI Taxonomy" id="417177"/>
    <lineage>
        <taxon>Eukaryota</taxon>
        <taxon>Fungi</taxon>
        <taxon>Fungi incertae sedis</taxon>
        <taxon>Zoopagomycota</taxon>
        <taxon>Kickxellomycotina</taxon>
        <taxon>Kickxellomycetes</taxon>
        <taxon>Kickxellales</taxon>
        <taxon>Kickxellaceae</taxon>
        <taxon>Coemansia</taxon>
    </lineage>
</organism>
<keyword evidence="1" id="KW-0808">Transferase</keyword>
<comment type="caution">
    <text evidence="1">The sequence shown here is derived from an EMBL/GenBank/DDBJ whole genome shotgun (WGS) entry which is preliminary data.</text>
</comment>
<dbReference type="EMBL" id="JANBUP010003367">
    <property type="protein sequence ID" value="KAJ2796985.1"/>
    <property type="molecule type" value="Genomic_DNA"/>
</dbReference>
<gene>
    <name evidence="1" type="primary">GLC3_2</name>
    <name evidence="1" type="ORF">H4S07_006060</name>
</gene>
<keyword evidence="1" id="KW-0328">Glycosyltransferase</keyword>
<proteinExistence type="predicted"/>
<reference evidence="1" key="1">
    <citation type="submission" date="2022-07" db="EMBL/GenBank/DDBJ databases">
        <title>Phylogenomic reconstructions and comparative analyses of Kickxellomycotina fungi.</title>
        <authorList>
            <person name="Reynolds N.K."/>
            <person name="Stajich J.E."/>
            <person name="Barry K."/>
            <person name="Grigoriev I.V."/>
            <person name="Crous P."/>
            <person name="Smith M.E."/>
        </authorList>
    </citation>
    <scope>NUCLEOTIDE SEQUENCE</scope>
    <source>
        <strain evidence="1">CBS 102833</strain>
    </source>
</reference>
<sequence>VLAFERGGLVWIFNFHPTNSYTDYRVGAGWAGKYMVALSTDDHQFLGQGRIDHSTEHFSTPMEWNGRPNYIQVYLPARTAVVLRHSE</sequence>
<name>A0ACC1KWZ5_9FUNG</name>
<feature type="non-terminal residue" evidence="1">
    <location>
        <position position="1"/>
    </location>
</feature>